<dbReference type="AlphaFoldDB" id="A0A1F5WE98"/>
<dbReference type="PANTHER" id="PTHR12526">
    <property type="entry name" value="GLYCOSYLTRANSFERASE"/>
    <property type="match status" value="1"/>
</dbReference>
<dbReference type="STRING" id="1798338.A3J56_01665"/>
<gene>
    <name evidence="3" type="ORF">A3J56_01665</name>
</gene>
<dbReference type="GO" id="GO:0016757">
    <property type="term" value="F:glycosyltransferase activity"/>
    <property type="evidence" value="ECO:0007669"/>
    <property type="project" value="InterPro"/>
</dbReference>
<evidence type="ECO:0000259" key="2">
    <source>
        <dbReference type="Pfam" id="PF13579"/>
    </source>
</evidence>
<sequence>MKKVLFVITKSNWGGAQRYVYDLATHLPKEKFDPVVTLGGSEALKTRLEEAGIRTISIPSLERDVGFVKELQSLKNLWSILHQEHPDILHLNSSKAGGLGSVVAAYFRFYLKCQRLFGVFVLKNKKAAADTNHYSLITIFTVHGWAFNEDRHFAVRFVIRLLQWITVWFCDYVIIISNRDFRQALHLPLVNRKKFVLIPLGIPQNSISFLTKHAARKALAEAIKIPARNLIIVIGTIAELTKNKGLEYFIEAIAKLPHFPVDQSNKTKADNRQLQTKNYSPEREHSELDVKLKTIIIGEGEERKKLEILIQRYGLQEIVFLAGFIPDAAQYLKAFDLFVLSSLKEGLPYTIIEAMHAGVPVIGSRVGGIPDLIEQEGTGIIVPPKNPQALSDAIKRLLDDEALRKKFGKQSQKRAQERFSFETMLSATIRLYNEV</sequence>
<comment type="caution">
    <text evidence="3">The sequence shown here is derived from an EMBL/GenBank/DDBJ whole genome shotgun (WGS) entry which is preliminary data.</text>
</comment>
<dbReference type="SUPFAM" id="SSF53756">
    <property type="entry name" value="UDP-Glycosyltransferase/glycogen phosphorylase"/>
    <property type="match status" value="1"/>
</dbReference>
<dbReference type="Pfam" id="PF00534">
    <property type="entry name" value="Glycos_transf_1"/>
    <property type="match status" value="1"/>
</dbReference>
<protein>
    <recommendedName>
        <fullName evidence="5">Glycosyltransferase subfamily 4-like N-terminal domain-containing protein</fullName>
    </recommendedName>
</protein>
<name>A0A1F5WE98_9BACT</name>
<dbReference type="InterPro" id="IPR001296">
    <property type="entry name" value="Glyco_trans_1"/>
</dbReference>
<evidence type="ECO:0000259" key="1">
    <source>
        <dbReference type="Pfam" id="PF00534"/>
    </source>
</evidence>
<dbReference type="Proteomes" id="UP000178406">
    <property type="component" value="Unassembled WGS sequence"/>
</dbReference>
<dbReference type="InterPro" id="IPR028098">
    <property type="entry name" value="Glyco_trans_4-like_N"/>
</dbReference>
<dbReference type="EMBL" id="MFHQ01000030">
    <property type="protein sequence ID" value="OGF74028.1"/>
    <property type="molecule type" value="Genomic_DNA"/>
</dbReference>
<feature type="domain" description="Glycosyltransferase subfamily 4-like N-terminal" evidence="2">
    <location>
        <begin position="14"/>
        <end position="201"/>
    </location>
</feature>
<dbReference type="Pfam" id="PF13579">
    <property type="entry name" value="Glyco_trans_4_4"/>
    <property type="match status" value="1"/>
</dbReference>
<feature type="domain" description="Glycosyl transferase family 1" evidence="1">
    <location>
        <begin position="233"/>
        <end position="414"/>
    </location>
</feature>
<organism evidence="3 4">
    <name type="scientific">Candidatus Giovannonibacteria bacterium RIFCSPHIGHO2_02_FULL_46_20</name>
    <dbReference type="NCBI Taxonomy" id="1798338"/>
    <lineage>
        <taxon>Bacteria</taxon>
        <taxon>Candidatus Giovannoniibacteriota</taxon>
    </lineage>
</organism>
<reference evidence="3 4" key="1">
    <citation type="journal article" date="2016" name="Nat. Commun.">
        <title>Thousands of microbial genomes shed light on interconnected biogeochemical processes in an aquifer system.</title>
        <authorList>
            <person name="Anantharaman K."/>
            <person name="Brown C.T."/>
            <person name="Hug L.A."/>
            <person name="Sharon I."/>
            <person name="Castelle C.J."/>
            <person name="Probst A.J."/>
            <person name="Thomas B.C."/>
            <person name="Singh A."/>
            <person name="Wilkins M.J."/>
            <person name="Karaoz U."/>
            <person name="Brodie E.L."/>
            <person name="Williams K.H."/>
            <person name="Hubbard S.S."/>
            <person name="Banfield J.F."/>
        </authorList>
    </citation>
    <scope>NUCLEOTIDE SEQUENCE [LARGE SCALE GENOMIC DNA]</scope>
</reference>
<accession>A0A1F5WE98</accession>
<evidence type="ECO:0008006" key="5">
    <source>
        <dbReference type="Google" id="ProtNLM"/>
    </source>
</evidence>
<dbReference type="Gene3D" id="3.40.50.2000">
    <property type="entry name" value="Glycogen Phosphorylase B"/>
    <property type="match status" value="3"/>
</dbReference>
<evidence type="ECO:0000313" key="3">
    <source>
        <dbReference type="EMBL" id="OGF74028.1"/>
    </source>
</evidence>
<proteinExistence type="predicted"/>
<dbReference type="PANTHER" id="PTHR12526:SF630">
    <property type="entry name" value="GLYCOSYLTRANSFERASE"/>
    <property type="match status" value="1"/>
</dbReference>
<evidence type="ECO:0000313" key="4">
    <source>
        <dbReference type="Proteomes" id="UP000178406"/>
    </source>
</evidence>